<feature type="compositionally biased region" description="Basic and acidic residues" evidence="1">
    <location>
        <begin position="491"/>
        <end position="510"/>
    </location>
</feature>
<dbReference type="Proteomes" id="UP001321749">
    <property type="component" value="Unassembled WGS sequence"/>
</dbReference>
<organism evidence="2 3">
    <name type="scientific">Cladorrhinum samala</name>
    <dbReference type="NCBI Taxonomy" id="585594"/>
    <lineage>
        <taxon>Eukaryota</taxon>
        <taxon>Fungi</taxon>
        <taxon>Dikarya</taxon>
        <taxon>Ascomycota</taxon>
        <taxon>Pezizomycotina</taxon>
        <taxon>Sordariomycetes</taxon>
        <taxon>Sordariomycetidae</taxon>
        <taxon>Sordariales</taxon>
        <taxon>Podosporaceae</taxon>
        <taxon>Cladorrhinum</taxon>
    </lineage>
</organism>
<feature type="compositionally biased region" description="Low complexity" evidence="1">
    <location>
        <begin position="393"/>
        <end position="414"/>
    </location>
</feature>
<feature type="region of interest" description="Disordered" evidence="1">
    <location>
        <begin position="1"/>
        <end position="22"/>
    </location>
</feature>
<protein>
    <submittedName>
        <fullName evidence="2">Uncharacterized protein</fullName>
    </submittedName>
</protein>
<comment type="caution">
    <text evidence="2">The sequence shown here is derived from an EMBL/GenBank/DDBJ whole genome shotgun (WGS) entry which is preliminary data.</text>
</comment>
<evidence type="ECO:0000313" key="3">
    <source>
        <dbReference type="Proteomes" id="UP001321749"/>
    </source>
</evidence>
<dbReference type="Gene3D" id="3.40.50.1110">
    <property type="entry name" value="SGNH hydrolase"/>
    <property type="match status" value="1"/>
</dbReference>
<reference evidence="2" key="2">
    <citation type="submission" date="2023-06" db="EMBL/GenBank/DDBJ databases">
        <authorList>
            <consortium name="Lawrence Berkeley National Laboratory"/>
            <person name="Mondo S.J."/>
            <person name="Hensen N."/>
            <person name="Bonometti L."/>
            <person name="Westerberg I."/>
            <person name="Brannstrom I.O."/>
            <person name="Guillou S."/>
            <person name="Cros-Aarteil S."/>
            <person name="Calhoun S."/>
            <person name="Haridas S."/>
            <person name="Kuo A."/>
            <person name="Pangilinan J."/>
            <person name="Riley R."/>
            <person name="Labutti K."/>
            <person name="Andreopoulos B."/>
            <person name="Lipzen A."/>
            <person name="Chen C."/>
            <person name="Yanf M."/>
            <person name="Daum C."/>
            <person name="Ng V."/>
            <person name="Clum A."/>
            <person name="Steindorff A."/>
            <person name="Ohm R."/>
            <person name="Martin F."/>
            <person name="Silar P."/>
            <person name="Natvig D."/>
            <person name="Lalanne C."/>
            <person name="Gautier V."/>
            <person name="Ament-Velasquez S.L."/>
            <person name="Kruys A."/>
            <person name="Hutchinson M.I."/>
            <person name="Powell A.J."/>
            <person name="Barry K."/>
            <person name="Miller A.N."/>
            <person name="Grigoriev I.V."/>
            <person name="Debuchy R."/>
            <person name="Gladieux P."/>
            <person name="Thoren M.H."/>
            <person name="Johannesson H."/>
        </authorList>
    </citation>
    <scope>NUCLEOTIDE SEQUENCE</scope>
    <source>
        <strain evidence="2">PSN324</strain>
    </source>
</reference>
<reference evidence="2" key="1">
    <citation type="journal article" date="2023" name="Mol. Phylogenet. Evol.">
        <title>Genome-scale phylogeny and comparative genomics of the fungal order Sordariales.</title>
        <authorList>
            <person name="Hensen N."/>
            <person name="Bonometti L."/>
            <person name="Westerberg I."/>
            <person name="Brannstrom I.O."/>
            <person name="Guillou S."/>
            <person name="Cros-Aarteil S."/>
            <person name="Calhoun S."/>
            <person name="Haridas S."/>
            <person name="Kuo A."/>
            <person name="Mondo S."/>
            <person name="Pangilinan J."/>
            <person name="Riley R."/>
            <person name="LaButti K."/>
            <person name="Andreopoulos B."/>
            <person name="Lipzen A."/>
            <person name="Chen C."/>
            <person name="Yan M."/>
            <person name="Daum C."/>
            <person name="Ng V."/>
            <person name="Clum A."/>
            <person name="Steindorff A."/>
            <person name="Ohm R.A."/>
            <person name="Martin F."/>
            <person name="Silar P."/>
            <person name="Natvig D.O."/>
            <person name="Lalanne C."/>
            <person name="Gautier V."/>
            <person name="Ament-Velasquez S.L."/>
            <person name="Kruys A."/>
            <person name="Hutchinson M.I."/>
            <person name="Powell A.J."/>
            <person name="Barry K."/>
            <person name="Miller A.N."/>
            <person name="Grigoriev I.V."/>
            <person name="Debuchy R."/>
            <person name="Gladieux P."/>
            <person name="Hiltunen Thoren M."/>
            <person name="Johannesson H."/>
        </authorList>
    </citation>
    <scope>NUCLEOTIDE SEQUENCE</scope>
    <source>
        <strain evidence="2">PSN324</strain>
    </source>
</reference>
<dbReference type="EMBL" id="MU865019">
    <property type="protein sequence ID" value="KAK4460142.1"/>
    <property type="molecule type" value="Genomic_DNA"/>
</dbReference>
<evidence type="ECO:0000313" key="2">
    <source>
        <dbReference type="EMBL" id="KAK4460142.1"/>
    </source>
</evidence>
<dbReference type="AlphaFoldDB" id="A0AAV9HH33"/>
<feature type="non-terminal residue" evidence="2">
    <location>
        <position position="565"/>
    </location>
</feature>
<proteinExistence type="predicted"/>
<feature type="region of interest" description="Disordered" evidence="1">
    <location>
        <begin position="440"/>
        <end position="533"/>
    </location>
</feature>
<feature type="region of interest" description="Disordered" evidence="1">
    <location>
        <begin position="365"/>
        <end position="417"/>
    </location>
</feature>
<feature type="compositionally biased region" description="Basic and acidic residues" evidence="1">
    <location>
        <begin position="367"/>
        <end position="378"/>
    </location>
</feature>
<evidence type="ECO:0000256" key="1">
    <source>
        <dbReference type="SAM" id="MobiDB-lite"/>
    </source>
</evidence>
<sequence>MNLPQHKLRDGHGGRRPFLGPPNTRASGLEYLIALVPSRFLRSGPRTIAHLTACVAFVILIIKILSLSESTIVRQKTLATTPSKTWVWTTEVEIATGGISRISTTKDDSSSQKGLRIVVFGQDDAATPGRTTTTIWGATTRMPAWTDIMCDELNCASLLSFVPLADSPTPQTHCLTSNDIYLSAIESSLNRSESWDPSGDYTFQPNLFPVPYSLPDLSRQVDFFLSLHPSLHALKETIYIFSLGTWDVYSLATLPLHLSKHVVNSLVGHVFAQAERLYQNVASSPSSSSTQSRFKILLPALLDPTVLPAWSSSPDNPTIRPTVPGTISPEIQLRNAAVLTAHWNALVTSRLRAWVLQPEIVSTTTNTHDHDTNQDHITTETSQQPGNTDKMIATDSTNSITTDDSTNPTTAAASEAKTRRREAYLFELNEYVLDAMRDHALNKQGPGPQPEPINNHRTSRTSSPPRTTSKGLGGRFTFVRGTCLRAAAAPNRKDQVKTDQKSQERTKNQEQVEQNHNQEQQEETSASACDEPDDYLFWSPFKLGGRAIRGLGRQAAEMVRDGRTV</sequence>
<dbReference type="InterPro" id="IPR036514">
    <property type="entry name" value="SGNH_hydro_sf"/>
</dbReference>
<keyword evidence="3" id="KW-1185">Reference proteome</keyword>
<name>A0AAV9HH33_9PEZI</name>
<feature type="compositionally biased region" description="Low complexity" evidence="1">
    <location>
        <begin position="460"/>
        <end position="469"/>
    </location>
</feature>
<accession>A0AAV9HH33</accession>
<gene>
    <name evidence="2" type="ORF">QBC42DRAFT_273068</name>
</gene>